<feature type="domain" description="FAD-binding PCMH-type" evidence="3">
    <location>
        <begin position="47"/>
        <end position="226"/>
    </location>
</feature>
<protein>
    <submittedName>
        <fullName evidence="4">FAD-binding oxidoreductase</fullName>
    </submittedName>
</protein>
<evidence type="ECO:0000313" key="5">
    <source>
        <dbReference type="Proteomes" id="UP000604661"/>
    </source>
</evidence>
<dbReference type="InterPro" id="IPR016164">
    <property type="entry name" value="FAD-linked_Oxase-like_C"/>
</dbReference>
<dbReference type="PANTHER" id="PTHR11748:SF103">
    <property type="entry name" value="GLYCOLATE OXIDASE SUBUNIT GLCE"/>
    <property type="match status" value="1"/>
</dbReference>
<dbReference type="InterPro" id="IPR016166">
    <property type="entry name" value="FAD-bd_PCMH"/>
</dbReference>
<accession>A0ABR8F3M0</accession>
<dbReference type="Pfam" id="PF01565">
    <property type="entry name" value="FAD_binding_4"/>
    <property type="match status" value="1"/>
</dbReference>
<reference evidence="4 5" key="1">
    <citation type="journal article" date="2020" name="ISME J.">
        <title>Comparative genomics reveals insights into cyanobacterial evolution and habitat adaptation.</title>
        <authorList>
            <person name="Chen M.Y."/>
            <person name="Teng W.K."/>
            <person name="Zhao L."/>
            <person name="Hu C.X."/>
            <person name="Zhou Y.K."/>
            <person name="Han B.P."/>
            <person name="Song L.R."/>
            <person name="Shu W.S."/>
        </authorList>
    </citation>
    <scope>NUCLEOTIDE SEQUENCE [LARGE SCALE GENOMIC DNA]</scope>
    <source>
        <strain evidence="4 5">FACHB-391</strain>
    </source>
</reference>
<dbReference type="InterPro" id="IPR006094">
    <property type="entry name" value="Oxid_FAD_bind_N"/>
</dbReference>
<keyword evidence="1" id="KW-0285">Flavoprotein</keyword>
<evidence type="ECO:0000313" key="4">
    <source>
        <dbReference type="EMBL" id="MBD2563501.1"/>
    </source>
</evidence>
<dbReference type="InterPro" id="IPR036318">
    <property type="entry name" value="FAD-bd_PCMH-like_sf"/>
</dbReference>
<proteinExistence type="predicted"/>
<dbReference type="SUPFAM" id="SSF56176">
    <property type="entry name" value="FAD-binding/transporter-associated domain-like"/>
    <property type="match status" value="1"/>
</dbReference>
<dbReference type="RefSeq" id="WP_190896673.1">
    <property type="nucleotide sequence ID" value="NZ_JACJTE010000031.1"/>
</dbReference>
<organism evidence="4 5">
    <name type="scientific">Nostoc linckia FACHB-391</name>
    <dbReference type="NCBI Taxonomy" id="2692906"/>
    <lineage>
        <taxon>Bacteria</taxon>
        <taxon>Bacillati</taxon>
        <taxon>Cyanobacteriota</taxon>
        <taxon>Cyanophyceae</taxon>
        <taxon>Nostocales</taxon>
        <taxon>Nostocaceae</taxon>
        <taxon>Nostoc</taxon>
    </lineage>
</organism>
<dbReference type="EMBL" id="JACJTE010000031">
    <property type="protein sequence ID" value="MBD2563501.1"/>
    <property type="molecule type" value="Genomic_DNA"/>
</dbReference>
<keyword evidence="2" id="KW-0274">FAD</keyword>
<dbReference type="Proteomes" id="UP000604661">
    <property type="component" value="Unassembled WGS sequence"/>
</dbReference>
<gene>
    <name evidence="4" type="ORF">H6G95_23375</name>
</gene>
<dbReference type="PROSITE" id="PS51387">
    <property type="entry name" value="FAD_PCMH"/>
    <property type="match status" value="1"/>
</dbReference>
<name>A0ABR8F3M0_NOSLI</name>
<comment type="caution">
    <text evidence="4">The sequence shown here is derived from an EMBL/GenBank/DDBJ whole genome shotgun (WGS) entry which is preliminary data.</text>
</comment>
<dbReference type="Gene3D" id="3.30.465.10">
    <property type="match status" value="1"/>
</dbReference>
<dbReference type="SUPFAM" id="SSF55103">
    <property type="entry name" value="FAD-linked oxidases, C-terminal domain"/>
    <property type="match status" value="1"/>
</dbReference>
<evidence type="ECO:0000256" key="2">
    <source>
        <dbReference type="ARBA" id="ARBA00022827"/>
    </source>
</evidence>
<dbReference type="PANTHER" id="PTHR11748">
    <property type="entry name" value="D-LACTATE DEHYDROGENASE"/>
    <property type="match status" value="1"/>
</dbReference>
<keyword evidence="5" id="KW-1185">Reference proteome</keyword>
<evidence type="ECO:0000259" key="3">
    <source>
        <dbReference type="PROSITE" id="PS51387"/>
    </source>
</evidence>
<sequence>MKAMSNDRPQGVCASELASIVGEENAICLWENIELGQQKRLQRAIAFGKLPSCIVYPRTQEQLAAVMATAHTNNWRVLPCGSGSKIGWGGLAKSIDVVVSTKRINQLIEHAVGDLTVTVEAGMKFSDLQALLAKSRQFLALDPTATDSATIGGIVATGDTGSLRQRYGSVRDQLLGITFVRADGQIAKAGGRVVKNVAGYDLMKLFTGSYGTLGFISQLTFRVYPLPEASGTVVLTGKAEAVSQAADILRGSALTPVQADLLSTQLVSSLGLGQGFGLIARFQSIGESVKEQSNRVLEVGQKLGLNGAIFADDDEANLWQRLQERIHTTATESVITCKIGVLPTAAMEILTQVELGLIHIGSGLGLLQLEDKNQVLKVRDELCSAGGDAYGGLRLLTQTNRGFLTILEAPVAVKEQIDVWGYTGNALPLMRRIKEQFDSKKILSPGRFLGGI</sequence>
<dbReference type="InterPro" id="IPR016169">
    <property type="entry name" value="FAD-bd_PCMH_sub2"/>
</dbReference>
<evidence type="ECO:0000256" key="1">
    <source>
        <dbReference type="ARBA" id="ARBA00022630"/>
    </source>
</evidence>